<feature type="chain" id="PRO_5007294606" evidence="2">
    <location>
        <begin position="19"/>
        <end position="311"/>
    </location>
</feature>
<dbReference type="Proteomes" id="UP000070444">
    <property type="component" value="Unassembled WGS sequence"/>
</dbReference>
<feature type="signal peptide" evidence="2">
    <location>
        <begin position="1"/>
        <end position="18"/>
    </location>
</feature>
<dbReference type="EMBL" id="KQ964464">
    <property type="protein sequence ID" value="KXN71917.1"/>
    <property type="molecule type" value="Genomic_DNA"/>
</dbReference>
<proteinExistence type="predicted"/>
<accession>A0A137PA84</accession>
<protein>
    <submittedName>
        <fullName evidence="3">Uncharacterized protein</fullName>
    </submittedName>
</protein>
<dbReference type="OMA" id="DSSNCAG"/>
<feature type="region of interest" description="Disordered" evidence="1">
    <location>
        <begin position="259"/>
        <end position="296"/>
    </location>
</feature>
<reference evidence="3 4" key="1">
    <citation type="journal article" date="2015" name="Genome Biol. Evol.">
        <title>Phylogenomic analyses indicate that early fungi evolved digesting cell walls of algal ancestors of land plants.</title>
        <authorList>
            <person name="Chang Y."/>
            <person name="Wang S."/>
            <person name="Sekimoto S."/>
            <person name="Aerts A.L."/>
            <person name="Choi C."/>
            <person name="Clum A."/>
            <person name="LaButti K.M."/>
            <person name="Lindquist E.A."/>
            <person name="Yee Ngan C."/>
            <person name="Ohm R.A."/>
            <person name="Salamov A.A."/>
            <person name="Grigoriev I.V."/>
            <person name="Spatafora J.W."/>
            <person name="Berbee M.L."/>
        </authorList>
    </citation>
    <scope>NUCLEOTIDE SEQUENCE [LARGE SCALE GENOMIC DNA]</scope>
    <source>
        <strain evidence="3 4">NRRL 28638</strain>
    </source>
</reference>
<dbReference type="OrthoDB" id="5561496at2759"/>
<evidence type="ECO:0000256" key="1">
    <source>
        <dbReference type="SAM" id="MobiDB-lite"/>
    </source>
</evidence>
<dbReference type="SUPFAM" id="SSF50685">
    <property type="entry name" value="Barwin-like endoglucanases"/>
    <property type="match status" value="1"/>
</dbReference>
<evidence type="ECO:0000256" key="2">
    <source>
        <dbReference type="SAM" id="SignalP"/>
    </source>
</evidence>
<sequence length="311" mass="32995">MNTLISLIFASAASAALSGNQKITTHHYNEVKGALDTNPVFCGYPGSQMDISRITAVQGLTQSQCGACLKVCNAEDPSKHQYVMAVDRGGVGLDLNVDSFYALFGDRTGLYGATWEQVDSSNCAGILQNGNQYKANPAPATTVNPPVVPATTDYVVKTTTTTPAYVEKTTTTTNPPVVPTTTTTTTPAYVEKTTTTTTTPAYVEKTTTTTTTTPAYVEKTTTTTTTAYPVQTTTTTTNAYPVNSTTTTTNAYPVNTTTTTTNTYPVNTTTTTTTTNAYPVNPTTTTTTSPATYPTVNPQKIKCHRRVASNN</sequence>
<name>A0A137PA84_CONC2</name>
<keyword evidence="2" id="KW-0732">Signal</keyword>
<dbReference type="InterPro" id="IPR036908">
    <property type="entry name" value="RlpA-like_sf"/>
</dbReference>
<organism evidence="3 4">
    <name type="scientific">Conidiobolus coronatus (strain ATCC 28846 / CBS 209.66 / NRRL 28638)</name>
    <name type="common">Delacroixia coronata</name>
    <dbReference type="NCBI Taxonomy" id="796925"/>
    <lineage>
        <taxon>Eukaryota</taxon>
        <taxon>Fungi</taxon>
        <taxon>Fungi incertae sedis</taxon>
        <taxon>Zoopagomycota</taxon>
        <taxon>Entomophthoromycotina</taxon>
        <taxon>Entomophthoromycetes</taxon>
        <taxon>Entomophthorales</taxon>
        <taxon>Ancylistaceae</taxon>
        <taxon>Conidiobolus</taxon>
    </lineage>
</organism>
<gene>
    <name evidence="3" type="ORF">CONCODRAFT_78083</name>
</gene>
<keyword evidence="4" id="KW-1185">Reference proteome</keyword>
<dbReference type="Gene3D" id="2.40.40.10">
    <property type="entry name" value="RlpA-like domain"/>
    <property type="match status" value="1"/>
</dbReference>
<evidence type="ECO:0000313" key="3">
    <source>
        <dbReference type="EMBL" id="KXN71917.1"/>
    </source>
</evidence>
<dbReference type="AlphaFoldDB" id="A0A137PA84"/>
<evidence type="ECO:0000313" key="4">
    <source>
        <dbReference type="Proteomes" id="UP000070444"/>
    </source>
</evidence>